<dbReference type="GO" id="GO:0030246">
    <property type="term" value="F:carbohydrate binding"/>
    <property type="evidence" value="ECO:0007669"/>
    <property type="project" value="UniProtKB-ARBA"/>
</dbReference>
<dbReference type="AlphaFoldDB" id="A0A2A4Z0L9"/>
<gene>
    <name evidence="5" type="ORF">COB13_09515</name>
</gene>
<evidence type="ECO:0000256" key="3">
    <source>
        <dbReference type="ARBA" id="ARBA00022729"/>
    </source>
</evidence>
<comment type="subcellular location">
    <subcellularLocation>
        <location evidence="1">Cell envelope</location>
    </subcellularLocation>
</comment>
<reference key="1">
    <citation type="submission" date="2017-08" db="EMBL/GenBank/DDBJ databases">
        <title>A dynamic microbial community with high functional redundancy inhabits the cold, oxic subseafloor aquifer.</title>
        <authorList>
            <person name="Tully B.J."/>
            <person name="Wheat C.G."/>
            <person name="Glazer B.T."/>
            <person name="Huber J.A."/>
        </authorList>
    </citation>
    <scope>NUCLEOTIDE SEQUENCE [LARGE SCALE GENOMIC DNA]</scope>
</reference>
<dbReference type="PANTHER" id="PTHR46847:SF1">
    <property type="entry name" value="D-ALLOSE-BINDING PERIPLASMIC PROTEIN-RELATED"/>
    <property type="match status" value="1"/>
</dbReference>
<comment type="caution">
    <text evidence="5">The sequence shown here is derived from an EMBL/GenBank/DDBJ whole genome shotgun (WGS) entry which is preliminary data.</text>
</comment>
<evidence type="ECO:0000313" key="5">
    <source>
        <dbReference type="EMBL" id="PCJ00535.1"/>
    </source>
</evidence>
<dbReference type="Gene3D" id="3.40.50.2300">
    <property type="match status" value="2"/>
</dbReference>
<dbReference type="CDD" id="cd01536">
    <property type="entry name" value="PBP1_ABC_sugar_binding-like"/>
    <property type="match status" value="1"/>
</dbReference>
<dbReference type="PANTHER" id="PTHR46847">
    <property type="entry name" value="D-ALLOSE-BINDING PERIPLASMIC PROTEIN-RELATED"/>
    <property type="match status" value="1"/>
</dbReference>
<dbReference type="SUPFAM" id="SSF53822">
    <property type="entry name" value="Periplasmic binding protein-like I"/>
    <property type="match status" value="1"/>
</dbReference>
<evidence type="ECO:0000256" key="1">
    <source>
        <dbReference type="ARBA" id="ARBA00004196"/>
    </source>
</evidence>
<dbReference type="InterPro" id="IPR025997">
    <property type="entry name" value="SBP_2_dom"/>
</dbReference>
<reference evidence="5" key="2">
    <citation type="journal article" date="2018" name="ISME J.">
        <title>A dynamic microbial community with high functional redundancy inhabits the cold, oxic subseafloor aquifer.</title>
        <authorList>
            <person name="Tully B.J."/>
            <person name="Wheat C.G."/>
            <person name="Glazer B.T."/>
            <person name="Huber J.A."/>
        </authorList>
    </citation>
    <scope>NUCLEOTIDE SEQUENCE</scope>
    <source>
        <strain evidence="5">NORP83</strain>
    </source>
</reference>
<dbReference type="InterPro" id="IPR028082">
    <property type="entry name" value="Peripla_BP_I"/>
</dbReference>
<sequence>MRIFLVINRNFYLFIAALKKLNLRKLIGRNFMFKNSLKRFALGALFAGLLSSTFAYAETDGKKVALIVGPSQDAFIGTWVKTFIENASAKGIEVESFSSPFDPALQTRQIDDAVAQKFDAILVQPISQNAILPVLFRAKESSIPVITIMVKLDEKAKDLYVSYVGEDAYTLGSLAGEAMVNALKNAGKETARIAAITGSLSEGIAPVRMAGFKDTIAKLAPGVEIVAVEDVKWNPVAGEQVAGQLLVRFSSDGGLDGIYGMNDRLANSVIQAATTIGVSTGTGKDDLIVIGGNCQGPGMRNMQTNAMAATVEMLPAVSAKVAVGVLDKLFSDQAVEKTYFETHTIITSANLASHIEACSY</sequence>
<proteinExistence type="inferred from homology"/>
<name>A0A2A4Z0L9_9PROT</name>
<keyword evidence="3" id="KW-0732">Signal</keyword>
<comment type="similarity">
    <text evidence="2">Belongs to the bacterial solute-binding protein 2 family.</text>
</comment>
<organism evidence="5">
    <name type="scientific">OCS116 cluster bacterium</name>
    <dbReference type="NCBI Taxonomy" id="2030921"/>
    <lineage>
        <taxon>Bacteria</taxon>
        <taxon>Pseudomonadati</taxon>
        <taxon>Pseudomonadota</taxon>
        <taxon>Alphaproteobacteria</taxon>
        <taxon>OCS116 cluster</taxon>
    </lineage>
</organism>
<dbReference type="GO" id="GO:0030313">
    <property type="term" value="C:cell envelope"/>
    <property type="evidence" value="ECO:0007669"/>
    <property type="project" value="UniProtKB-SubCell"/>
</dbReference>
<evidence type="ECO:0000256" key="2">
    <source>
        <dbReference type="ARBA" id="ARBA00007639"/>
    </source>
</evidence>
<accession>A0A2A4Z0L9</accession>
<protein>
    <recommendedName>
        <fullName evidence="4">Periplasmic binding protein domain-containing protein</fullName>
    </recommendedName>
</protein>
<feature type="domain" description="Periplasmic binding protein" evidence="4">
    <location>
        <begin position="64"/>
        <end position="329"/>
    </location>
</feature>
<dbReference type="EMBL" id="NVUS01000011">
    <property type="protein sequence ID" value="PCJ00535.1"/>
    <property type="molecule type" value="Genomic_DNA"/>
</dbReference>
<dbReference type="Pfam" id="PF13407">
    <property type="entry name" value="Peripla_BP_4"/>
    <property type="match status" value="1"/>
</dbReference>
<evidence type="ECO:0000259" key="4">
    <source>
        <dbReference type="Pfam" id="PF13407"/>
    </source>
</evidence>